<comment type="similarity">
    <text evidence="14 16">Belongs to the type III pantothenate kinase family.</text>
</comment>
<evidence type="ECO:0000256" key="3">
    <source>
        <dbReference type="ARBA" id="ARBA00004496"/>
    </source>
</evidence>
<dbReference type="InterPro" id="IPR004619">
    <property type="entry name" value="Type_III_PanK"/>
</dbReference>
<dbReference type="UniPathway" id="UPA00241">
    <property type="reaction ID" value="UER00352"/>
</dbReference>
<dbReference type="InterPro" id="IPR043129">
    <property type="entry name" value="ATPase_NBD"/>
</dbReference>
<comment type="function">
    <text evidence="16">Catalyzes the phosphorylation of pantothenate (Pan), the first step in CoA biosynthesis.</text>
</comment>
<keyword evidence="8 16" id="KW-0808">Transferase</keyword>
<dbReference type="HAMAP" id="MF_01274">
    <property type="entry name" value="Pantothen_kinase_3"/>
    <property type="match status" value="1"/>
</dbReference>
<dbReference type="AlphaFoldDB" id="A0A2S5RHK4"/>
<comment type="subcellular location">
    <subcellularLocation>
        <location evidence="3 16">Cytoplasm</location>
    </subcellularLocation>
</comment>
<evidence type="ECO:0000256" key="4">
    <source>
        <dbReference type="ARBA" id="ARBA00005225"/>
    </source>
</evidence>
<dbReference type="GO" id="GO:0005524">
    <property type="term" value="F:ATP binding"/>
    <property type="evidence" value="ECO:0007669"/>
    <property type="project" value="UniProtKB-UniRule"/>
</dbReference>
<dbReference type="EMBL" id="PHNF01000001">
    <property type="protein sequence ID" value="PPE06819.1"/>
    <property type="molecule type" value="Genomic_DNA"/>
</dbReference>
<reference evidence="17 18" key="1">
    <citation type="submission" date="2017-11" db="EMBL/GenBank/DDBJ databases">
        <title>Genome sequence of Mesoplasma corruscae ELCA-2 (ATCC 49579).</title>
        <authorList>
            <person name="Lo W.-S."/>
            <person name="Kuo C.-H."/>
        </authorList>
    </citation>
    <scope>NUCLEOTIDE SEQUENCE [LARGE SCALE GENOMIC DNA]</scope>
    <source>
        <strain evidence="17 18">ELCA-2</strain>
    </source>
</reference>
<evidence type="ECO:0000256" key="1">
    <source>
        <dbReference type="ARBA" id="ARBA00001206"/>
    </source>
</evidence>
<dbReference type="GO" id="GO:0015937">
    <property type="term" value="P:coenzyme A biosynthetic process"/>
    <property type="evidence" value="ECO:0007669"/>
    <property type="project" value="UniProtKB-UniRule"/>
</dbReference>
<gene>
    <name evidence="16 17" type="primary">coaX</name>
    <name evidence="17" type="ORF">MCORR_v1c04500</name>
</gene>
<evidence type="ECO:0000313" key="17">
    <source>
        <dbReference type="EMBL" id="PPE06819.1"/>
    </source>
</evidence>
<organism evidence="17 18">
    <name type="scientific">Mesoplasma corruscae</name>
    <dbReference type="NCBI Taxonomy" id="216874"/>
    <lineage>
        <taxon>Bacteria</taxon>
        <taxon>Bacillati</taxon>
        <taxon>Mycoplasmatota</taxon>
        <taxon>Mollicutes</taxon>
        <taxon>Entomoplasmatales</taxon>
        <taxon>Entomoplasmataceae</taxon>
        <taxon>Mesoplasma</taxon>
    </lineage>
</organism>
<dbReference type="GO" id="GO:0005737">
    <property type="term" value="C:cytoplasm"/>
    <property type="evidence" value="ECO:0007669"/>
    <property type="project" value="UniProtKB-SubCell"/>
</dbReference>
<dbReference type="PANTHER" id="PTHR34265:SF1">
    <property type="entry name" value="TYPE III PANTOTHENATE KINASE"/>
    <property type="match status" value="1"/>
</dbReference>
<evidence type="ECO:0000256" key="15">
    <source>
        <dbReference type="ARBA" id="ARBA00040883"/>
    </source>
</evidence>
<evidence type="ECO:0000313" key="18">
    <source>
        <dbReference type="Proteomes" id="UP000239785"/>
    </source>
</evidence>
<dbReference type="Gene3D" id="3.30.420.40">
    <property type="match status" value="2"/>
</dbReference>
<evidence type="ECO:0000256" key="11">
    <source>
        <dbReference type="ARBA" id="ARBA00022840"/>
    </source>
</evidence>
<dbReference type="GO" id="GO:0004594">
    <property type="term" value="F:pantothenate kinase activity"/>
    <property type="evidence" value="ECO:0007669"/>
    <property type="project" value="UniProtKB-UniRule"/>
</dbReference>
<comment type="cofactor">
    <cofactor evidence="16">
        <name>NH4(+)</name>
        <dbReference type="ChEBI" id="CHEBI:28938"/>
    </cofactor>
    <cofactor evidence="16">
        <name>K(+)</name>
        <dbReference type="ChEBI" id="CHEBI:29103"/>
    </cofactor>
    <text evidence="16">A monovalent cation. Ammonium or potassium.</text>
</comment>
<feature type="binding site" evidence="16">
    <location>
        <begin position="94"/>
        <end position="97"/>
    </location>
    <ligand>
        <name>substrate</name>
    </ligand>
</feature>
<comment type="subunit">
    <text evidence="5 16">Homodimer.</text>
</comment>
<dbReference type="NCBIfam" id="TIGR00671">
    <property type="entry name" value="baf"/>
    <property type="match status" value="1"/>
</dbReference>
<evidence type="ECO:0000256" key="7">
    <source>
        <dbReference type="ARBA" id="ARBA00022490"/>
    </source>
</evidence>
<dbReference type="SUPFAM" id="SSF53067">
    <property type="entry name" value="Actin-like ATPase domain"/>
    <property type="match status" value="1"/>
</dbReference>
<keyword evidence="10 16" id="KW-0418">Kinase</keyword>
<evidence type="ECO:0000256" key="16">
    <source>
        <dbReference type="HAMAP-Rule" id="MF_01274"/>
    </source>
</evidence>
<comment type="catalytic activity">
    <reaction evidence="1 16">
        <text>(R)-pantothenate + ATP = (R)-4'-phosphopantothenate + ADP + H(+)</text>
        <dbReference type="Rhea" id="RHEA:16373"/>
        <dbReference type="ChEBI" id="CHEBI:10986"/>
        <dbReference type="ChEBI" id="CHEBI:15378"/>
        <dbReference type="ChEBI" id="CHEBI:29032"/>
        <dbReference type="ChEBI" id="CHEBI:30616"/>
        <dbReference type="ChEBI" id="CHEBI:456216"/>
        <dbReference type="EC" id="2.7.1.33"/>
    </reaction>
</comment>
<keyword evidence="11 16" id="KW-0067">ATP-binding</keyword>
<evidence type="ECO:0000256" key="6">
    <source>
        <dbReference type="ARBA" id="ARBA00012102"/>
    </source>
</evidence>
<evidence type="ECO:0000256" key="12">
    <source>
        <dbReference type="ARBA" id="ARBA00022958"/>
    </source>
</evidence>
<evidence type="ECO:0000256" key="8">
    <source>
        <dbReference type="ARBA" id="ARBA00022679"/>
    </source>
</evidence>
<evidence type="ECO:0000256" key="13">
    <source>
        <dbReference type="ARBA" id="ARBA00022993"/>
    </source>
</evidence>
<proteinExistence type="inferred from homology"/>
<feature type="binding site" evidence="16">
    <location>
        <begin position="7"/>
        <end position="14"/>
    </location>
    <ligand>
        <name>ATP</name>
        <dbReference type="ChEBI" id="CHEBI:30616"/>
    </ligand>
</feature>
<feature type="binding site" evidence="16">
    <location>
        <position position="86"/>
    </location>
    <ligand>
        <name>substrate</name>
    </ligand>
</feature>
<sequence>MIKLLIDVGNTTTHCKWYDSQNNSFIKETIFMTKNVLQDETKVVFESHYDQLVYSSVVKKIEEKIKQKENKAYSIFDFKKINQNDFVYPIDQLGQDFIANFYGWKTSNGIIVSLGTATTFMIIKDSKMIGAIISPGIESSFKGLIDSADALEFNFYQEVKWETNTKNLWTKQAINKGVVNGHWYMIKGLIEEIKKEHNIKDVILTGGYADLLIQNKYNVNKNLIFEGIINISS</sequence>
<keyword evidence="12 16" id="KW-0630">Potassium</keyword>
<comment type="cofactor">
    <cofactor evidence="2">
        <name>K(+)</name>
        <dbReference type="ChEBI" id="CHEBI:29103"/>
    </cofactor>
</comment>
<keyword evidence="18" id="KW-1185">Reference proteome</keyword>
<feature type="binding site" evidence="16">
    <location>
        <position position="116"/>
    </location>
    <ligand>
        <name>ATP</name>
        <dbReference type="ChEBI" id="CHEBI:30616"/>
    </ligand>
</feature>
<dbReference type="PANTHER" id="PTHR34265">
    <property type="entry name" value="TYPE III PANTOTHENATE KINASE"/>
    <property type="match status" value="1"/>
</dbReference>
<accession>A0A2S5RHK4</accession>
<keyword evidence="13 16" id="KW-0173">Coenzyme A biosynthesis</keyword>
<dbReference type="RefSeq" id="WP_104207976.1">
    <property type="nucleotide sequence ID" value="NZ_PHNF01000001.1"/>
</dbReference>
<dbReference type="OrthoDB" id="9804707at2"/>
<evidence type="ECO:0000256" key="10">
    <source>
        <dbReference type="ARBA" id="ARBA00022777"/>
    </source>
</evidence>
<keyword evidence="9 16" id="KW-0547">Nucleotide-binding</keyword>
<comment type="caution">
    <text evidence="16">Lacks conserved residue(s) required for the propagation of feature annotation.</text>
</comment>
<evidence type="ECO:0000256" key="2">
    <source>
        <dbReference type="ARBA" id="ARBA00001958"/>
    </source>
</evidence>
<evidence type="ECO:0000256" key="9">
    <source>
        <dbReference type="ARBA" id="ARBA00022741"/>
    </source>
</evidence>
<feature type="binding site" evidence="16">
    <location>
        <position position="170"/>
    </location>
    <ligand>
        <name>substrate</name>
    </ligand>
</feature>
<evidence type="ECO:0000256" key="14">
    <source>
        <dbReference type="ARBA" id="ARBA00038036"/>
    </source>
</evidence>
<evidence type="ECO:0000256" key="5">
    <source>
        <dbReference type="ARBA" id="ARBA00011738"/>
    </source>
</evidence>
<feature type="active site" description="Proton acceptor" evidence="16">
    <location>
        <position position="96"/>
    </location>
</feature>
<dbReference type="Pfam" id="PF03309">
    <property type="entry name" value="Pan_kinase"/>
    <property type="match status" value="1"/>
</dbReference>
<keyword evidence="7 16" id="KW-0963">Cytoplasm</keyword>
<protein>
    <recommendedName>
        <fullName evidence="15 16">Type III pantothenate kinase</fullName>
        <ecNumber evidence="6 16">2.7.1.33</ecNumber>
    </recommendedName>
    <alternativeName>
        <fullName evidence="16">PanK-III</fullName>
    </alternativeName>
    <alternativeName>
        <fullName evidence="16">Pantothenic acid kinase</fullName>
    </alternativeName>
</protein>
<dbReference type="EC" id="2.7.1.33" evidence="6 16"/>
<comment type="pathway">
    <text evidence="4 16">Cofactor biosynthesis; coenzyme A biosynthesis; CoA from (R)-pantothenate: step 1/5.</text>
</comment>
<dbReference type="Proteomes" id="UP000239785">
    <property type="component" value="Unassembled WGS sequence"/>
</dbReference>
<comment type="caution">
    <text evidence="17">The sequence shown here is derived from an EMBL/GenBank/DDBJ whole genome shotgun (WGS) entry which is preliminary data.</text>
</comment>
<name>A0A2S5RHK4_9MOLU</name>